<dbReference type="InterPro" id="IPR016047">
    <property type="entry name" value="M23ase_b-sheet_dom"/>
</dbReference>
<dbReference type="CDD" id="cd12797">
    <property type="entry name" value="M23_peptidase"/>
    <property type="match status" value="1"/>
</dbReference>
<evidence type="ECO:0000313" key="3">
    <source>
        <dbReference type="Proteomes" id="UP000076947"/>
    </source>
</evidence>
<dbReference type="EMBL" id="LSTQ01000004">
    <property type="protein sequence ID" value="OAH31544.1"/>
    <property type="molecule type" value="Genomic_DNA"/>
</dbReference>
<gene>
    <name evidence="2" type="ORF">AYJ05_08160</name>
</gene>
<organism evidence="2 3">
    <name type="scientific">Corynebacterium stationis</name>
    <dbReference type="NCBI Taxonomy" id="1705"/>
    <lineage>
        <taxon>Bacteria</taxon>
        <taxon>Bacillati</taxon>
        <taxon>Actinomycetota</taxon>
        <taxon>Actinomycetes</taxon>
        <taxon>Mycobacteriales</taxon>
        <taxon>Corynebacteriaceae</taxon>
        <taxon>Corynebacterium</taxon>
    </lineage>
</organism>
<sequence length="265" mass="27372">MQSISQRSGVGRHRKVNTAQTAKGRIALVTVAAGAVSTAGVGGATAAQVQTAPEDTTKTQTVDFKQVSQTSPLDQVSGNIQNAVEGAQNQVDSAVAATPQILTVAETKPVQNLSEQLNTAIQASEARAAADEAARAPSVSRPAEGTFTSGFGPRWGSFHAGIDIANSNGTPILSVMDGTVIDSGPASGYGNWIRIKHDDGSMSVYGHMESLDVAVGERVTAGQKIAGMGNLGFSTGTHLHFEIHPDGNTAVDPIPWFQARGINIS</sequence>
<comment type="caution">
    <text evidence="2">The sequence shown here is derived from an EMBL/GenBank/DDBJ whole genome shotgun (WGS) entry which is preliminary data.</text>
</comment>
<dbReference type="OrthoDB" id="1099523at2"/>
<dbReference type="PANTHER" id="PTHR21666:SF270">
    <property type="entry name" value="MUREIN HYDROLASE ACTIVATOR ENVC"/>
    <property type="match status" value="1"/>
</dbReference>
<dbReference type="AlphaFoldDB" id="A0A177IS10"/>
<reference evidence="3" key="1">
    <citation type="submission" date="2016-02" db="EMBL/GenBank/DDBJ databases">
        <authorList>
            <person name="Kaur G."/>
            <person name="Nair G.R."/>
            <person name="Mayilraj S."/>
        </authorList>
    </citation>
    <scope>NUCLEOTIDE SEQUENCE [LARGE SCALE GENOMIC DNA]</scope>
    <source>
        <strain evidence="3">GA-15</strain>
    </source>
</reference>
<dbReference type="Proteomes" id="UP000076947">
    <property type="component" value="Unassembled WGS sequence"/>
</dbReference>
<evidence type="ECO:0000259" key="1">
    <source>
        <dbReference type="Pfam" id="PF01551"/>
    </source>
</evidence>
<proteinExistence type="predicted"/>
<dbReference type="Gene3D" id="2.70.70.10">
    <property type="entry name" value="Glucose Permease (Domain IIA)"/>
    <property type="match status" value="1"/>
</dbReference>
<feature type="domain" description="M23ase beta-sheet core" evidence="1">
    <location>
        <begin position="158"/>
        <end position="253"/>
    </location>
</feature>
<name>A0A177IS10_9CORY</name>
<dbReference type="PANTHER" id="PTHR21666">
    <property type="entry name" value="PEPTIDASE-RELATED"/>
    <property type="match status" value="1"/>
</dbReference>
<evidence type="ECO:0000313" key="2">
    <source>
        <dbReference type="EMBL" id="OAH31544.1"/>
    </source>
</evidence>
<keyword evidence="3" id="KW-1185">Reference proteome</keyword>
<dbReference type="InterPro" id="IPR050570">
    <property type="entry name" value="Cell_wall_metabolism_enzyme"/>
</dbReference>
<dbReference type="SUPFAM" id="SSF51261">
    <property type="entry name" value="Duplicated hybrid motif"/>
    <property type="match status" value="1"/>
</dbReference>
<accession>A0A177IS10</accession>
<dbReference type="InterPro" id="IPR011055">
    <property type="entry name" value="Dup_hybrid_motif"/>
</dbReference>
<dbReference type="STRING" id="1705.CA21670_08715"/>
<protein>
    <recommendedName>
        <fullName evidence="1">M23ase beta-sheet core domain-containing protein</fullName>
    </recommendedName>
</protein>
<dbReference type="GO" id="GO:0004222">
    <property type="term" value="F:metalloendopeptidase activity"/>
    <property type="evidence" value="ECO:0007669"/>
    <property type="project" value="TreeGrafter"/>
</dbReference>
<dbReference type="RefSeq" id="WP_066837642.1">
    <property type="nucleotide sequence ID" value="NZ_CAMNZH010000026.1"/>
</dbReference>
<dbReference type="Pfam" id="PF01551">
    <property type="entry name" value="Peptidase_M23"/>
    <property type="match status" value="1"/>
</dbReference>